<evidence type="ECO:0000313" key="2">
    <source>
        <dbReference type="Proteomes" id="UP000239388"/>
    </source>
</evidence>
<organism evidence="1 2">
    <name type="scientific">Blastopirellula marina</name>
    <dbReference type="NCBI Taxonomy" id="124"/>
    <lineage>
        <taxon>Bacteria</taxon>
        <taxon>Pseudomonadati</taxon>
        <taxon>Planctomycetota</taxon>
        <taxon>Planctomycetia</taxon>
        <taxon>Pirellulales</taxon>
        <taxon>Pirellulaceae</taxon>
        <taxon>Blastopirellula</taxon>
    </lineage>
</organism>
<gene>
    <name evidence="1" type="ORF">C5Y98_16365</name>
</gene>
<comment type="caution">
    <text evidence="1">The sequence shown here is derived from an EMBL/GenBank/DDBJ whole genome shotgun (WGS) entry which is preliminary data.</text>
</comment>
<dbReference type="Proteomes" id="UP000239388">
    <property type="component" value="Unassembled WGS sequence"/>
</dbReference>
<evidence type="ECO:0000313" key="1">
    <source>
        <dbReference type="EMBL" id="PQO33802.1"/>
    </source>
</evidence>
<accession>A0A2S8FNM5</accession>
<name>A0A2S8FNM5_9BACT</name>
<reference evidence="1 2" key="1">
    <citation type="submission" date="2018-02" db="EMBL/GenBank/DDBJ databases">
        <title>Comparative genomes isolates from brazilian mangrove.</title>
        <authorList>
            <person name="Araujo J.E."/>
            <person name="Taketani R.G."/>
            <person name="Silva M.C.P."/>
            <person name="Loureco M.V."/>
            <person name="Andreote F.D."/>
        </authorList>
    </citation>
    <scope>NUCLEOTIDE SEQUENCE [LARGE SCALE GENOMIC DNA]</scope>
    <source>
        <strain evidence="1 2">NAP PRIS-MGV</strain>
    </source>
</reference>
<dbReference type="EMBL" id="PUIB01000017">
    <property type="protein sequence ID" value="PQO33802.1"/>
    <property type="molecule type" value="Genomic_DNA"/>
</dbReference>
<dbReference type="AlphaFoldDB" id="A0A2S8FNM5"/>
<protein>
    <submittedName>
        <fullName evidence="1">Uncharacterized protein</fullName>
    </submittedName>
</protein>
<proteinExistence type="predicted"/>
<dbReference type="RefSeq" id="WP_105355557.1">
    <property type="nucleotide sequence ID" value="NZ_PUIB01000017.1"/>
</dbReference>
<dbReference type="OrthoDB" id="289446at2"/>
<sequence length="143" mass="16217">MLRFNVSVHARPRSLHLGPIVDNRGLRLQTLAVSPMALGEPMGVSFEAVQSHLNDLPRMYFEPDGSFVWVGEAGDLKSWQVDGIVYDRNGSLHSVEMKGQCPEQAFDMLLTAFGWPETDFIFQLADEALFIDEGEFRRFTKIR</sequence>